<evidence type="ECO:0000313" key="3">
    <source>
        <dbReference type="Proteomes" id="UP000608754"/>
    </source>
</evidence>
<keyword evidence="1" id="KW-1133">Transmembrane helix</keyword>
<keyword evidence="3" id="KW-1185">Reference proteome</keyword>
<gene>
    <name evidence="2" type="ORF">IM532_10270</name>
</gene>
<dbReference type="Proteomes" id="UP000608754">
    <property type="component" value="Unassembled WGS sequence"/>
</dbReference>
<dbReference type="AlphaFoldDB" id="A0A8J7FY59"/>
<feature type="transmembrane region" description="Helical" evidence="1">
    <location>
        <begin position="7"/>
        <end position="26"/>
    </location>
</feature>
<organism evidence="2 3">
    <name type="scientific">Faecalibacter rhinopitheci</name>
    <dbReference type="NCBI Taxonomy" id="2779678"/>
    <lineage>
        <taxon>Bacteria</taxon>
        <taxon>Pseudomonadati</taxon>
        <taxon>Bacteroidota</taxon>
        <taxon>Flavobacteriia</taxon>
        <taxon>Flavobacteriales</taxon>
        <taxon>Weeksellaceae</taxon>
        <taxon>Faecalibacter</taxon>
    </lineage>
</organism>
<evidence type="ECO:0000256" key="1">
    <source>
        <dbReference type="SAM" id="Phobius"/>
    </source>
</evidence>
<protein>
    <submittedName>
        <fullName evidence="2">Uncharacterized protein</fullName>
    </submittedName>
</protein>
<dbReference type="RefSeq" id="WP_194183370.1">
    <property type="nucleotide sequence ID" value="NZ_JADGIK010000006.1"/>
</dbReference>
<feature type="transmembrane region" description="Helical" evidence="1">
    <location>
        <begin position="46"/>
        <end position="63"/>
    </location>
</feature>
<name>A0A8J7FY59_9FLAO</name>
<keyword evidence="1" id="KW-0812">Transmembrane</keyword>
<sequence>MNKNLRLILKTTFTFIIVWFISYFVFGEHIGLEFSDYNFAQIFPKILTFATGTSIYFLCLLSINKNRGWNYKNILKFIFGILLAFIPFILFKYYSSVGNCQNWEVTKQVKSTLFVSTSSNSETIKLIEVYCPEMDLKVDKTFRIMSITPLFNTVSEIDTTNISPTNWKKFKQ</sequence>
<feature type="transmembrane region" description="Helical" evidence="1">
    <location>
        <begin position="75"/>
        <end position="94"/>
    </location>
</feature>
<dbReference type="EMBL" id="JADGIK010000006">
    <property type="protein sequence ID" value="MBF0597828.1"/>
    <property type="molecule type" value="Genomic_DNA"/>
</dbReference>
<proteinExistence type="predicted"/>
<comment type="caution">
    <text evidence="2">The sequence shown here is derived from an EMBL/GenBank/DDBJ whole genome shotgun (WGS) entry which is preliminary data.</text>
</comment>
<keyword evidence="1" id="KW-0472">Membrane</keyword>
<evidence type="ECO:0000313" key="2">
    <source>
        <dbReference type="EMBL" id="MBF0597828.1"/>
    </source>
</evidence>
<reference evidence="2" key="1">
    <citation type="submission" date="2020-10" db="EMBL/GenBank/DDBJ databases">
        <authorList>
            <person name="Lu T."/>
            <person name="Wang Q."/>
            <person name="Han X."/>
        </authorList>
    </citation>
    <scope>NUCLEOTIDE SEQUENCE</scope>
    <source>
        <strain evidence="2">WQ 117</strain>
    </source>
</reference>
<accession>A0A8J7FY59</accession>